<evidence type="ECO:0000313" key="2">
    <source>
        <dbReference type="EMBL" id="QSQ14061.1"/>
    </source>
</evidence>
<dbReference type="EMBL" id="CP071091">
    <property type="protein sequence ID" value="QSQ14061.1"/>
    <property type="molecule type" value="Genomic_DNA"/>
</dbReference>
<organism evidence="2 3">
    <name type="scientific">Myxococcus landrumensis</name>
    <dbReference type="NCBI Taxonomy" id="2813577"/>
    <lineage>
        <taxon>Bacteria</taxon>
        <taxon>Pseudomonadati</taxon>
        <taxon>Myxococcota</taxon>
        <taxon>Myxococcia</taxon>
        <taxon>Myxococcales</taxon>
        <taxon>Cystobacterineae</taxon>
        <taxon>Myxococcaceae</taxon>
        <taxon>Myxococcus</taxon>
    </lineage>
</organism>
<sequence>MADCLPSECTVDGCLRPARRGGLCWGHTKRHQRNMPGTDLLERGQSPKRVLLEAIWDLVEVDASDKQAWRKAWDRVRKAAVRYVKADKPSNPYRNGRQPRSSTPS</sequence>
<name>A0ABX7N6G3_9BACT</name>
<proteinExistence type="predicted"/>
<evidence type="ECO:0000313" key="3">
    <source>
        <dbReference type="Proteomes" id="UP000663090"/>
    </source>
</evidence>
<accession>A0ABX7N6G3</accession>
<protein>
    <recommendedName>
        <fullName evidence="4">Transposase</fullName>
    </recommendedName>
</protein>
<reference evidence="2 3" key="1">
    <citation type="submission" date="2021-02" db="EMBL/GenBank/DDBJ databases">
        <title>De Novo genome assembly of isolated myxobacteria.</title>
        <authorList>
            <person name="Stevens D.C."/>
        </authorList>
    </citation>
    <scope>NUCLEOTIDE SEQUENCE [LARGE SCALE GENOMIC DNA]</scope>
    <source>
        <strain evidence="2 3">SCHIC003</strain>
    </source>
</reference>
<keyword evidence="3" id="KW-1185">Reference proteome</keyword>
<gene>
    <name evidence="2" type="ORF">JY572_38065</name>
</gene>
<dbReference type="Proteomes" id="UP000663090">
    <property type="component" value="Chromosome"/>
</dbReference>
<feature type="region of interest" description="Disordered" evidence="1">
    <location>
        <begin position="85"/>
        <end position="105"/>
    </location>
</feature>
<dbReference type="RefSeq" id="WP_206715855.1">
    <property type="nucleotide sequence ID" value="NZ_CP071091.1"/>
</dbReference>
<evidence type="ECO:0008006" key="4">
    <source>
        <dbReference type="Google" id="ProtNLM"/>
    </source>
</evidence>
<evidence type="ECO:0000256" key="1">
    <source>
        <dbReference type="SAM" id="MobiDB-lite"/>
    </source>
</evidence>